<dbReference type="Pfam" id="PF07690">
    <property type="entry name" value="MFS_1"/>
    <property type="match status" value="1"/>
</dbReference>
<dbReference type="InterPro" id="IPR036259">
    <property type="entry name" value="MFS_trans_sf"/>
</dbReference>
<evidence type="ECO:0000256" key="5">
    <source>
        <dbReference type="SAM" id="Phobius"/>
    </source>
</evidence>
<dbReference type="RefSeq" id="WP_236022352.1">
    <property type="nucleotide sequence ID" value="NZ_CAJTBP010000001.1"/>
</dbReference>
<feature type="transmembrane region" description="Helical" evidence="5">
    <location>
        <begin position="305"/>
        <end position="326"/>
    </location>
</feature>
<keyword evidence="3 5" id="KW-1133">Transmembrane helix</keyword>
<comment type="caution">
    <text evidence="7">The sequence shown here is derived from an EMBL/GenBank/DDBJ whole genome shotgun (WGS) entry which is preliminary data.</text>
</comment>
<dbReference type="PROSITE" id="PS50850">
    <property type="entry name" value="MFS"/>
    <property type="match status" value="1"/>
</dbReference>
<accession>A0A542XCW3</accession>
<feature type="transmembrane region" description="Helical" evidence="5">
    <location>
        <begin position="338"/>
        <end position="360"/>
    </location>
</feature>
<dbReference type="GO" id="GO:0022857">
    <property type="term" value="F:transmembrane transporter activity"/>
    <property type="evidence" value="ECO:0007669"/>
    <property type="project" value="InterPro"/>
</dbReference>
<sequence length="429" mass="42503">MTTSSLRTGEPDLQQAQARTVSTLVASQVLGGVGVASGIAVMALLALRISGSEQASGLGTTAQVLGGALITVPVARLMAARGRRPGLLLGYALAAIGCGVIVAAASLGSFPLMLLGSLLFGGATTSNSQARYAGADLALPARRGRDLALVVWATTVGSVLGPNLVGPAEGVADALDLPALTGSFVFALVGFTLAATVLALRLRPDPLLLAREAAAREAPADPAAPLPHGSLRDGLRLVRSRPRALLGVVTMALGHAVMISVMVMTPLHMDHGGASLRLVGLVISIHILGMYAFSPVTGWCVDRFGGPVVAMGGAGLLIAACLLAGLSDQGMSGTLTAGLFLLGLGWSATLVSGSTMLTSALTPDERPATQGLADLLMGLAGAGCGAVAGLVLEHGSYAVLAFGAAGIAALVGLSALLLGRAGAAPVSGA</sequence>
<feature type="transmembrane region" description="Helical" evidence="5">
    <location>
        <begin position="397"/>
        <end position="418"/>
    </location>
</feature>
<dbReference type="AlphaFoldDB" id="A0A542XCW3"/>
<evidence type="ECO:0000259" key="6">
    <source>
        <dbReference type="PROSITE" id="PS50850"/>
    </source>
</evidence>
<dbReference type="PANTHER" id="PTHR23534:SF1">
    <property type="entry name" value="MAJOR FACILITATOR SUPERFAMILY PROTEIN"/>
    <property type="match status" value="1"/>
</dbReference>
<evidence type="ECO:0000256" key="3">
    <source>
        <dbReference type="ARBA" id="ARBA00022989"/>
    </source>
</evidence>
<evidence type="ECO:0000256" key="1">
    <source>
        <dbReference type="ARBA" id="ARBA00004651"/>
    </source>
</evidence>
<evidence type="ECO:0000256" key="2">
    <source>
        <dbReference type="ARBA" id="ARBA00022692"/>
    </source>
</evidence>
<evidence type="ECO:0000313" key="7">
    <source>
        <dbReference type="EMBL" id="TQL33693.1"/>
    </source>
</evidence>
<keyword evidence="2 5" id="KW-0812">Transmembrane</keyword>
<feature type="transmembrane region" description="Helical" evidence="5">
    <location>
        <begin position="372"/>
        <end position="391"/>
    </location>
</feature>
<dbReference type="Proteomes" id="UP000318336">
    <property type="component" value="Unassembled WGS sequence"/>
</dbReference>
<feature type="transmembrane region" description="Helical" evidence="5">
    <location>
        <begin position="177"/>
        <end position="200"/>
    </location>
</feature>
<dbReference type="InterPro" id="IPR011701">
    <property type="entry name" value="MFS"/>
</dbReference>
<protein>
    <submittedName>
        <fullName evidence="7">Putative MFS family arabinose efflux permease</fullName>
    </submittedName>
</protein>
<evidence type="ECO:0000256" key="4">
    <source>
        <dbReference type="ARBA" id="ARBA00023136"/>
    </source>
</evidence>
<dbReference type="Gene3D" id="1.20.1250.20">
    <property type="entry name" value="MFS general substrate transporter like domains"/>
    <property type="match status" value="1"/>
</dbReference>
<feature type="transmembrane region" description="Helical" evidence="5">
    <location>
        <begin position="244"/>
        <end position="268"/>
    </location>
</feature>
<evidence type="ECO:0000313" key="8">
    <source>
        <dbReference type="Proteomes" id="UP000318336"/>
    </source>
</evidence>
<feature type="domain" description="Major facilitator superfamily (MFS) profile" evidence="6">
    <location>
        <begin position="20"/>
        <end position="424"/>
    </location>
</feature>
<dbReference type="SUPFAM" id="SSF103473">
    <property type="entry name" value="MFS general substrate transporter"/>
    <property type="match status" value="1"/>
</dbReference>
<feature type="transmembrane region" description="Helical" evidence="5">
    <location>
        <begin position="55"/>
        <end position="75"/>
    </location>
</feature>
<feature type="transmembrane region" description="Helical" evidence="5">
    <location>
        <begin position="21"/>
        <end position="49"/>
    </location>
</feature>
<name>A0A542XCW3_9MICO</name>
<feature type="transmembrane region" description="Helical" evidence="5">
    <location>
        <begin position="274"/>
        <end position="293"/>
    </location>
</feature>
<proteinExistence type="predicted"/>
<dbReference type="PANTHER" id="PTHR23534">
    <property type="entry name" value="MFS PERMEASE"/>
    <property type="match status" value="1"/>
</dbReference>
<organism evidence="7 8">
    <name type="scientific">Barrientosiimonas humi</name>
    <dbReference type="NCBI Taxonomy" id="999931"/>
    <lineage>
        <taxon>Bacteria</taxon>
        <taxon>Bacillati</taxon>
        <taxon>Actinomycetota</taxon>
        <taxon>Actinomycetes</taxon>
        <taxon>Micrococcales</taxon>
        <taxon>Dermacoccaceae</taxon>
        <taxon>Barrientosiimonas</taxon>
    </lineage>
</organism>
<keyword evidence="4 5" id="KW-0472">Membrane</keyword>
<reference evidence="7 8" key="1">
    <citation type="submission" date="2019-06" db="EMBL/GenBank/DDBJ databases">
        <title>Sequencing the genomes of 1000 actinobacteria strains.</title>
        <authorList>
            <person name="Klenk H.-P."/>
        </authorList>
    </citation>
    <scope>NUCLEOTIDE SEQUENCE [LARGE SCALE GENOMIC DNA]</scope>
    <source>
        <strain evidence="7 8">DSM 24617</strain>
    </source>
</reference>
<comment type="subcellular location">
    <subcellularLocation>
        <location evidence="1">Cell membrane</location>
        <topology evidence="1">Multi-pass membrane protein</topology>
    </subcellularLocation>
</comment>
<dbReference type="InterPro" id="IPR020846">
    <property type="entry name" value="MFS_dom"/>
</dbReference>
<feature type="transmembrane region" description="Helical" evidence="5">
    <location>
        <begin position="87"/>
        <end position="104"/>
    </location>
</feature>
<gene>
    <name evidence="7" type="ORF">FB554_1844</name>
</gene>
<dbReference type="GO" id="GO:0005886">
    <property type="term" value="C:plasma membrane"/>
    <property type="evidence" value="ECO:0007669"/>
    <property type="project" value="UniProtKB-SubCell"/>
</dbReference>
<dbReference type="EMBL" id="VFOK01000001">
    <property type="protein sequence ID" value="TQL33693.1"/>
    <property type="molecule type" value="Genomic_DNA"/>
</dbReference>
<keyword evidence="8" id="KW-1185">Reference proteome</keyword>